<accession>A0A956ND54</accession>
<comment type="caution">
    <text evidence="6">The sequence shown here is derived from an EMBL/GenBank/DDBJ whole genome shotgun (WGS) entry which is preliminary data.</text>
</comment>
<evidence type="ECO:0000259" key="5">
    <source>
        <dbReference type="SMART" id="SM01066"/>
    </source>
</evidence>
<dbReference type="InterPro" id="IPR027291">
    <property type="entry name" value="Glyco_hydro_38_N_sf"/>
</dbReference>
<sequence length="880" mass="95877">MKRHLLLDRIARSTRALVLLSFVSSFSLVPSSLVPSSLVLSPHLSSLVVPTALASSSVHTTYLWHMHQPIYWPDASTWNSGRYETAYETITLGHSQNDVFTIFNSDDRVAAYQSAPRDAVDSIRDLPEAGAQVSFAGALIENLSSLGDNGWNSGRYAADWYTPYRIARSWTNSAGKPRLEPVLVGFHHAIGPLMDDNAFRMELACAKAIYDDAWGDTNYSRGFFPAEMCFSERLIPALVDAGVDWSIVPDLHIARACEDYPYAAHLDNCDPPNPADQINPAQVTYTNHFISRGVTLKVPYPYGFTPHWAEHVDPETGAVDRLVVVPAANAMGWDEGYGLYGTGDIDAIAPANDPSRPMLVVFAHDGDNAWSGGYSYYHENVTQFSHQAAAAGYTPSTIATYLEHHPVPANDVVHVEDGGWVNADGDFGSPQYINWNWPLVAPDGSFDIPGGWAEDERNWAVLTAAQNRVETAASIVGTVRPDHVAFPLQAGTNDAERAWHFLLSGYESGYMYYGASLDMEVKATLACNQAVALADPITENGFDDVAPTIWLPQRLPWNPGGHGGGSLWGYPGGDGAPMDSTFHVWTFVHDVSGLSRVEINVRADLDGQNDPATTDNETYAGGPDVEPWSTLPMNFRDFPIGEPWELSEIDFFVLPDHIADQYWIQLDGYSDVLLDYYIEAEDVLGNVKRSPIQHVYLGTGTGGSSGGEGVSWEPLEPEAGGSLTVFYDPVGRVLEGESPIWIHYGFSGWEGVTDAEMTWDAELSSWTFEVAIPGSAESVEFVFRNGDGSVWDNNNGQDWSVPVSGASDPPFVIDGTLDVGVPLLAETSDLSLWGEVRDGMLYVASTSSSGLATADRFLFACLSTEVPVSAPWAKSGQVSE</sequence>
<dbReference type="SMART" id="SM01066">
    <property type="entry name" value="CBM_25"/>
    <property type="match status" value="1"/>
</dbReference>
<evidence type="ECO:0000256" key="4">
    <source>
        <dbReference type="SAM" id="MobiDB-lite"/>
    </source>
</evidence>
<evidence type="ECO:0000313" key="7">
    <source>
        <dbReference type="Proteomes" id="UP000739538"/>
    </source>
</evidence>
<dbReference type="AlphaFoldDB" id="A0A956ND54"/>
<dbReference type="Gene3D" id="3.20.110.10">
    <property type="entry name" value="Glycoside hydrolase 38, N terminal domain"/>
    <property type="match status" value="1"/>
</dbReference>
<evidence type="ECO:0000256" key="3">
    <source>
        <dbReference type="RuleBase" id="RU361196"/>
    </source>
</evidence>
<dbReference type="Gene3D" id="2.60.40.10">
    <property type="entry name" value="Immunoglobulins"/>
    <property type="match status" value="1"/>
</dbReference>
<dbReference type="GO" id="GO:0003824">
    <property type="term" value="F:catalytic activity"/>
    <property type="evidence" value="ECO:0007669"/>
    <property type="project" value="InterPro"/>
</dbReference>
<proteinExistence type="inferred from homology"/>
<dbReference type="SUPFAM" id="SSF88713">
    <property type="entry name" value="Glycoside hydrolase/deacetylase"/>
    <property type="match status" value="1"/>
</dbReference>
<name>A0A956ND54_UNCEI</name>
<dbReference type="Proteomes" id="UP000739538">
    <property type="component" value="Unassembled WGS sequence"/>
</dbReference>
<dbReference type="InterPro" id="IPR005085">
    <property type="entry name" value="CBM25"/>
</dbReference>
<comment type="similarity">
    <text evidence="1 3">Belongs to the glycosyl hydrolase 57 family.</text>
</comment>
<dbReference type="Pfam" id="PF03065">
    <property type="entry name" value="Glyco_hydro_57"/>
    <property type="match status" value="1"/>
</dbReference>
<feature type="non-terminal residue" evidence="6">
    <location>
        <position position="880"/>
    </location>
</feature>
<evidence type="ECO:0000256" key="2">
    <source>
        <dbReference type="ARBA" id="ARBA00023277"/>
    </source>
</evidence>
<gene>
    <name evidence="6" type="ORF">KDA27_05335</name>
</gene>
<dbReference type="InterPro" id="IPR013783">
    <property type="entry name" value="Ig-like_fold"/>
</dbReference>
<dbReference type="EMBL" id="JAGQHS010000017">
    <property type="protein sequence ID" value="MCA9755205.1"/>
    <property type="molecule type" value="Genomic_DNA"/>
</dbReference>
<feature type="region of interest" description="Disordered" evidence="4">
    <location>
        <begin position="606"/>
        <end position="625"/>
    </location>
</feature>
<dbReference type="GO" id="GO:0005975">
    <property type="term" value="P:carbohydrate metabolic process"/>
    <property type="evidence" value="ECO:0007669"/>
    <property type="project" value="InterPro"/>
</dbReference>
<keyword evidence="2 3" id="KW-0119">Carbohydrate metabolism</keyword>
<protein>
    <recommendedName>
        <fullName evidence="5">Carbohydrate binding module family 25 domain-containing protein</fullName>
    </recommendedName>
</protein>
<feature type="domain" description="Carbohydrate binding module family 25" evidence="5">
    <location>
        <begin position="720"/>
        <end position="804"/>
    </location>
</feature>
<dbReference type="InterPro" id="IPR011330">
    <property type="entry name" value="Glyco_hydro/deAcase_b/a-brl"/>
</dbReference>
<dbReference type="Pfam" id="PF16760">
    <property type="entry name" value="CBM53"/>
    <property type="match status" value="1"/>
</dbReference>
<evidence type="ECO:0000256" key="1">
    <source>
        <dbReference type="ARBA" id="ARBA00006821"/>
    </source>
</evidence>
<organism evidence="6 7">
    <name type="scientific">Eiseniibacteriota bacterium</name>
    <dbReference type="NCBI Taxonomy" id="2212470"/>
    <lineage>
        <taxon>Bacteria</taxon>
        <taxon>Candidatus Eiseniibacteriota</taxon>
    </lineage>
</organism>
<dbReference type="GO" id="GO:2001070">
    <property type="term" value="F:starch binding"/>
    <property type="evidence" value="ECO:0007669"/>
    <property type="project" value="InterPro"/>
</dbReference>
<reference evidence="6" key="2">
    <citation type="journal article" date="2021" name="Microbiome">
        <title>Successional dynamics and alternative stable states in a saline activated sludge microbial community over 9 years.</title>
        <authorList>
            <person name="Wang Y."/>
            <person name="Ye J."/>
            <person name="Ju F."/>
            <person name="Liu L."/>
            <person name="Boyd J.A."/>
            <person name="Deng Y."/>
            <person name="Parks D.H."/>
            <person name="Jiang X."/>
            <person name="Yin X."/>
            <person name="Woodcroft B.J."/>
            <person name="Tyson G.W."/>
            <person name="Hugenholtz P."/>
            <person name="Polz M.F."/>
            <person name="Zhang T."/>
        </authorList>
    </citation>
    <scope>NUCLEOTIDE SEQUENCE</scope>
    <source>
        <strain evidence="6">HKST-UBA02</strain>
    </source>
</reference>
<evidence type="ECO:0000313" key="6">
    <source>
        <dbReference type="EMBL" id="MCA9755205.1"/>
    </source>
</evidence>
<reference evidence="6" key="1">
    <citation type="submission" date="2020-04" db="EMBL/GenBank/DDBJ databases">
        <authorList>
            <person name="Zhang T."/>
        </authorList>
    </citation>
    <scope>NUCLEOTIDE SEQUENCE</scope>
    <source>
        <strain evidence="6">HKST-UBA02</strain>
    </source>
</reference>
<dbReference type="InterPro" id="IPR004300">
    <property type="entry name" value="Glyco_hydro_57_N"/>
</dbReference>